<dbReference type="AlphaFoldDB" id="A0A8K0X918"/>
<dbReference type="SMART" id="SM00974">
    <property type="entry name" value="T5orf172"/>
    <property type="match status" value="1"/>
</dbReference>
<keyword evidence="4" id="KW-1185">Reference proteome</keyword>
<feature type="domain" description="Bacteriophage T5 Orf172 DNA-binding" evidence="2">
    <location>
        <begin position="236"/>
        <end position="326"/>
    </location>
</feature>
<comment type="caution">
    <text evidence="3">The sequence shown here is derived from an EMBL/GenBank/DDBJ whole genome shotgun (WGS) entry which is preliminary data.</text>
</comment>
<evidence type="ECO:0000313" key="3">
    <source>
        <dbReference type="EMBL" id="KAH7375153.1"/>
    </source>
</evidence>
<accession>A0A8K0X918</accession>
<protein>
    <recommendedName>
        <fullName evidence="2">Bacteriophage T5 Orf172 DNA-binding domain-containing protein</fullName>
    </recommendedName>
</protein>
<sequence length="532" mass="59344">MIAQFAALRSGEDVFDEDDETFDKCRALNKKGRRCGLFAQSDALAALEELTSVTNLGNIEKRDELLLRFVKASHCSQHHGKGAVRFFDEWRLEQQGAADSDDDTTLDTAGSSEVDAEAHYTCRKTPSSLEEETPRRLKLPEQPKHQRDSPEVQPEQDSQETLVEAVANITIADNQPAATPQKTIIITRETHIEGLGVTDLRRRGSVRDKSLVLKEIYKHPTAEDMKTGVVYILRHRRIKNLFKVGYTKKTAQRRHSDANNCYGTDTDVVYETEGGPFAGSFKAEKIAHCILEEQKLWVKKCEQCDRSHREWFMAEFEVVLQAVQLAEKFLRLPAYDTVDGEMKLSAKAHAMLEPLIFNVDKLEVILASQKTEVQVVETQVDGSETITRTIDKNVTVTSIEAVGPEDTAPAEQEQVGRKLRSQNLGGRIGNWGNKAKKAVRKFSNPVSRGASPEVEEGGMAQTPASTEELFVKLTWAVMPEEVKASYAGASSGRPRAFSDLKDTVRQYGRDFGEAFNAAMREREGKDVPAAKA</sequence>
<name>A0A8K0X918_9PEZI</name>
<evidence type="ECO:0000259" key="2">
    <source>
        <dbReference type="SMART" id="SM00974"/>
    </source>
</evidence>
<dbReference type="Proteomes" id="UP000813385">
    <property type="component" value="Unassembled WGS sequence"/>
</dbReference>
<feature type="region of interest" description="Disordered" evidence="1">
    <location>
        <begin position="96"/>
        <end position="160"/>
    </location>
</feature>
<evidence type="ECO:0000313" key="4">
    <source>
        <dbReference type="Proteomes" id="UP000813385"/>
    </source>
</evidence>
<evidence type="ECO:0000256" key="1">
    <source>
        <dbReference type="SAM" id="MobiDB-lite"/>
    </source>
</evidence>
<dbReference type="Pfam" id="PF10544">
    <property type="entry name" value="T5orf172"/>
    <property type="match status" value="1"/>
</dbReference>
<organism evidence="3 4">
    <name type="scientific">Plectosphaerella cucumerina</name>
    <dbReference type="NCBI Taxonomy" id="40658"/>
    <lineage>
        <taxon>Eukaryota</taxon>
        <taxon>Fungi</taxon>
        <taxon>Dikarya</taxon>
        <taxon>Ascomycota</taxon>
        <taxon>Pezizomycotina</taxon>
        <taxon>Sordariomycetes</taxon>
        <taxon>Hypocreomycetidae</taxon>
        <taxon>Glomerellales</taxon>
        <taxon>Plectosphaerellaceae</taxon>
        <taxon>Plectosphaerella</taxon>
    </lineage>
</organism>
<dbReference type="InterPro" id="IPR018306">
    <property type="entry name" value="Phage_T5_Orf172_DNA-bd"/>
</dbReference>
<proteinExistence type="predicted"/>
<feature type="region of interest" description="Disordered" evidence="1">
    <location>
        <begin position="442"/>
        <end position="463"/>
    </location>
</feature>
<feature type="compositionally biased region" description="Basic and acidic residues" evidence="1">
    <location>
        <begin position="132"/>
        <end position="150"/>
    </location>
</feature>
<dbReference type="OrthoDB" id="4851657at2759"/>
<dbReference type="EMBL" id="JAGPXD010000001">
    <property type="protein sequence ID" value="KAH7375153.1"/>
    <property type="molecule type" value="Genomic_DNA"/>
</dbReference>
<gene>
    <name evidence="3" type="ORF">B0T11DRAFT_345058</name>
</gene>
<reference evidence="3" key="1">
    <citation type="journal article" date="2021" name="Nat. Commun.">
        <title>Genetic determinants of endophytism in the Arabidopsis root mycobiome.</title>
        <authorList>
            <person name="Mesny F."/>
            <person name="Miyauchi S."/>
            <person name="Thiergart T."/>
            <person name="Pickel B."/>
            <person name="Atanasova L."/>
            <person name="Karlsson M."/>
            <person name="Huettel B."/>
            <person name="Barry K.W."/>
            <person name="Haridas S."/>
            <person name="Chen C."/>
            <person name="Bauer D."/>
            <person name="Andreopoulos W."/>
            <person name="Pangilinan J."/>
            <person name="LaButti K."/>
            <person name="Riley R."/>
            <person name="Lipzen A."/>
            <person name="Clum A."/>
            <person name="Drula E."/>
            <person name="Henrissat B."/>
            <person name="Kohler A."/>
            <person name="Grigoriev I.V."/>
            <person name="Martin F.M."/>
            <person name="Hacquard S."/>
        </authorList>
    </citation>
    <scope>NUCLEOTIDE SEQUENCE</scope>
    <source>
        <strain evidence="3">MPI-CAGE-AT-0016</strain>
    </source>
</reference>